<dbReference type="PANTHER" id="PTHR38454">
    <property type="entry name" value="INTEGRAL MEMBRANE PROTEIN-RELATED"/>
    <property type="match status" value="1"/>
</dbReference>
<feature type="transmembrane region" description="Helical" evidence="1">
    <location>
        <begin position="89"/>
        <end position="108"/>
    </location>
</feature>
<dbReference type="EMBL" id="MFZG01000002">
    <property type="protein sequence ID" value="OGK17655.1"/>
    <property type="molecule type" value="Genomic_DNA"/>
</dbReference>
<feature type="transmembrane region" description="Helical" evidence="1">
    <location>
        <begin position="372"/>
        <end position="397"/>
    </location>
</feature>
<feature type="transmembrane region" description="Helical" evidence="1">
    <location>
        <begin position="347"/>
        <end position="365"/>
    </location>
</feature>
<organism evidence="2 3">
    <name type="scientific">Candidatus Roizmanbacteria bacterium RIFCSPHIGHO2_01_FULL_39_12c</name>
    <dbReference type="NCBI Taxonomy" id="1802031"/>
    <lineage>
        <taxon>Bacteria</taxon>
        <taxon>Candidatus Roizmaniibacteriota</taxon>
    </lineage>
</organism>
<comment type="caution">
    <text evidence="2">The sequence shown here is derived from an EMBL/GenBank/DDBJ whole genome shotgun (WGS) entry which is preliminary data.</text>
</comment>
<dbReference type="Proteomes" id="UP000177208">
    <property type="component" value="Unassembled WGS sequence"/>
</dbReference>
<dbReference type="InterPro" id="IPR018580">
    <property type="entry name" value="Uncharacterised_YfhO"/>
</dbReference>
<feature type="transmembrane region" description="Helical" evidence="1">
    <location>
        <begin position="735"/>
        <end position="754"/>
    </location>
</feature>
<feature type="transmembrane region" description="Helical" evidence="1">
    <location>
        <begin position="147"/>
        <end position="164"/>
    </location>
</feature>
<evidence type="ECO:0000313" key="2">
    <source>
        <dbReference type="EMBL" id="OGK17655.1"/>
    </source>
</evidence>
<protein>
    <recommendedName>
        <fullName evidence="4">Membrane protein 6-pyruvoyl-tetrahydropterin synthase-related domain-containing protein</fullName>
    </recommendedName>
</protein>
<proteinExistence type="predicted"/>
<evidence type="ECO:0000313" key="3">
    <source>
        <dbReference type="Proteomes" id="UP000177208"/>
    </source>
</evidence>
<sequence length="757" mass="85650">MPRKLIGPFIFLILAVFLFKEPLFNPQKNLAGIDFKLANMHWDSFEAAEMKLGRLPLWNPFINSGQPYLAHPVSAIFYPTNILYLFSPVHYATVLIIVIHLFMAAIGMERLAYYFVKDRYASFIAGVIFSLSGYMMAKIYAGHLSSILSAAYFPLVFLSSYIAVQTPDTRSISKAAVILALLILAGFPENTAYIILSLVLVFFLLFIKKFKEDKKRAVVLVKTFAFIVGLAFLIDAVQLLPSLEFVGQTTRAQGMSYEESVSFSLTPEHLKNLISPNVYRQHLGSTYPLWEYLNYFGAASIGLAIFGFLKSVSISYAGLIFLTIIYVVIASTVQFHQLFPLPSLELFQKLLFSIFISFALVYVFILKSGKKVSLLILSLAILGMIGFILSFGEFLPFKLYRLFWQYIPLFKLFRVPSHYLLLTLFSLSFLAAYGLAKVKFNILKLAISILITVDFLSFGGQYILTDNQRVYPTDPKLETAIQKFDNNYRFYHSYGAYTDWSNLMSLFDPNAAMSQRIESLKGSDTLLLKSYADLASIIDGRTIVPFSSRPIDVVIDNYNSPLLDLLSTRYFLMLPYEPDLSSLDPERFRTLLKTERFNLYENVKAMPKGTMIYKVITKANNDSIASYMRSFDFKYDNEVVVDEKTSKLLKSIPSTNKAILSEVNVLSRSSGKTMFEVETASPGVLLTSDLYYPGWKAKLNGKQSLPIIRVDYALSGIIVPAGKYRLDMYYLPESLIIGAIITLLAVSFLGIFIFKKR</sequence>
<feature type="transmembrane region" description="Helical" evidence="1">
    <location>
        <begin position="442"/>
        <end position="464"/>
    </location>
</feature>
<dbReference type="AlphaFoldDB" id="A0A1F7GFK6"/>
<name>A0A1F7GFK6_9BACT</name>
<feature type="transmembrane region" description="Helical" evidence="1">
    <location>
        <begin position="316"/>
        <end position="335"/>
    </location>
</feature>
<feature type="transmembrane region" description="Helical" evidence="1">
    <location>
        <begin position="217"/>
        <end position="234"/>
    </location>
</feature>
<keyword evidence="1" id="KW-0812">Transmembrane</keyword>
<gene>
    <name evidence="2" type="ORF">A2774_03640</name>
</gene>
<evidence type="ECO:0008006" key="4">
    <source>
        <dbReference type="Google" id="ProtNLM"/>
    </source>
</evidence>
<dbReference type="PANTHER" id="PTHR38454:SF1">
    <property type="entry name" value="INTEGRAL MEMBRANE PROTEIN"/>
    <property type="match status" value="1"/>
</dbReference>
<feature type="transmembrane region" description="Helical" evidence="1">
    <location>
        <begin position="120"/>
        <end position="141"/>
    </location>
</feature>
<reference evidence="2 3" key="1">
    <citation type="journal article" date="2016" name="Nat. Commun.">
        <title>Thousands of microbial genomes shed light on interconnected biogeochemical processes in an aquifer system.</title>
        <authorList>
            <person name="Anantharaman K."/>
            <person name="Brown C.T."/>
            <person name="Hug L.A."/>
            <person name="Sharon I."/>
            <person name="Castelle C.J."/>
            <person name="Probst A.J."/>
            <person name="Thomas B.C."/>
            <person name="Singh A."/>
            <person name="Wilkins M.J."/>
            <person name="Karaoz U."/>
            <person name="Brodie E.L."/>
            <person name="Williams K.H."/>
            <person name="Hubbard S.S."/>
            <person name="Banfield J.F."/>
        </authorList>
    </citation>
    <scope>NUCLEOTIDE SEQUENCE [LARGE SCALE GENOMIC DNA]</scope>
</reference>
<feature type="transmembrane region" description="Helical" evidence="1">
    <location>
        <begin position="193"/>
        <end position="210"/>
    </location>
</feature>
<keyword evidence="1" id="KW-0472">Membrane</keyword>
<feature type="transmembrane region" description="Helical" evidence="1">
    <location>
        <begin position="292"/>
        <end position="309"/>
    </location>
</feature>
<accession>A0A1F7GFK6</accession>
<evidence type="ECO:0000256" key="1">
    <source>
        <dbReference type="SAM" id="Phobius"/>
    </source>
</evidence>
<feature type="transmembrane region" description="Helical" evidence="1">
    <location>
        <begin position="417"/>
        <end position="435"/>
    </location>
</feature>
<keyword evidence="1" id="KW-1133">Transmembrane helix</keyword>